<evidence type="ECO:0000313" key="9">
    <source>
        <dbReference type="Proteomes" id="UP001373714"/>
    </source>
</evidence>
<evidence type="ECO:0000256" key="6">
    <source>
        <dbReference type="ARBA" id="ARBA00038255"/>
    </source>
</evidence>
<feature type="repeat" description="WD" evidence="7">
    <location>
        <begin position="207"/>
        <end position="248"/>
    </location>
</feature>
<dbReference type="Proteomes" id="UP001373714">
    <property type="component" value="Unassembled WGS sequence"/>
</dbReference>
<dbReference type="PROSITE" id="PS50082">
    <property type="entry name" value="WD_REPEATS_2"/>
    <property type="match status" value="2"/>
</dbReference>
<name>A0AAV9UXI5_9PEZI</name>
<keyword evidence="3 7" id="KW-0853">WD repeat</keyword>
<keyword evidence="2" id="KW-0963">Cytoplasm</keyword>
<keyword evidence="9" id="KW-1185">Reference proteome</keyword>
<dbReference type="AlphaFoldDB" id="A0AAV9UXI5"/>
<dbReference type="GO" id="GO:0030488">
    <property type="term" value="P:tRNA methylation"/>
    <property type="evidence" value="ECO:0007669"/>
    <property type="project" value="TreeGrafter"/>
</dbReference>
<dbReference type="SUPFAM" id="SSF75011">
    <property type="entry name" value="3-carboxy-cis,cis-mucoante lactonizing enzyme"/>
    <property type="match status" value="1"/>
</dbReference>
<dbReference type="InterPro" id="IPR036322">
    <property type="entry name" value="WD40_repeat_dom_sf"/>
</dbReference>
<comment type="caution">
    <text evidence="8">The sequence shown here is derived from an EMBL/GenBank/DDBJ whole genome shotgun (WGS) entry which is preliminary data.</text>
</comment>
<evidence type="ECO:0000313" key="8">
    <source>
        <dbReference type="EMBL" id="KAK6349237.1"/>
    </source>
</evidence>
<proteinExistence type="inferred from homology"/>
<evidence type="ECO:0000256" key="7">
    <source>
        <dbReference type="PROSITE-ProRule" id="PRU00221"/>
    </source>
</evidence>
<accession>A0AAV9UXI5</accession>
<dbReference type="PROSITE" id="PS00678">
    <property type="entry name" value="WD_REPEATS_1"/>
    <property type="match status" value="1"/>
</dbReference>
<dbReference type="Gene3D" id="2.130.10.10">
    <property type="entry name" value="YVTN repeat-like/Quinoprotein amine dehydrogenase"/>
    <property type="match status" value="3"/>
</dbReference>
<dbReference type="PANTHER" id="PTHR14344:SF3">
    <property type="entry name" value="WD REPEAT-CONTAINING PROTEIN 6"/>
    <property type="match status" value="1"/>
</dbReference>
<evidence type="ECO:0000256" key="1">
    <source>
        <dbReference type="ARBA" id="ARBA00004496"/>
    </source>
</evidence>
<protein>
    <recommendedName>
        <fullName evidence="10">WD repeat-containing protein 6</fullName>
    </recommendedName>
</protein>
<dbReference type="InterPro" id="IPR051973">
    <property type="entry name" value="tRNA_Anticodon_Mtase-Reg"/>
</dbReference>
<evidence type="ECO:0000256" key="4">
    <source>
        <dbReference type="ARBA" id="ARBA00022694"/>
    </source>
</evidence>
<dbReference type="SMART" id="SM00320">
    <property type="entry name" value="WD40"/>
    <property type="match status" value="7"/>
</dbReference>
<dbReference type="PANTHER" id="PTHR14344">
    <property type="entry name" value="WD REPEAT PROTEIN"/>
    <property type="match status" value="1"/>
</dbReference>
<dbReference type="InterPro" id="IPR015943">
    <property type="entry name" value="WD40/YVTN_repeat-like_dom_sf"/>
</dbReference>
<feature type="repeat" description="WD" evidence="7">
    <location>
        <begin position="314"/>
        <end position="348"/>
    </location>
</feature>
<evidence type="ECO:0000256" key="5">
    <source>
        <dbReference type="ARBA" id="ARBA00022737"/>
    </source>
</evidence>
<sequence length="1133" mass="125118">MKSRSYVGPVTSLAFLGDDLLVGHGSELKLFALSSAVASLQWRKRIFRRERIQGIQVQPSIHNGESTVGATILLWGGKRFQIIRLSDHLVPSFDISIEEEINAPDWILSSVFLKSDNEIPRIAMMTAHNTILTYRHDLGIELASRYKWYPSPERCLLYSANLILDSTSQVCDSLVAIAGTVFGEVLLWKLNTSQERVPERINLAARYLSHEGSVFGASVSPDFSYAASCSDDRTIRVWDIKADYTNSEGCREVKEPLAIGWGHQARIWGVRFLQAKEGYLRLLSFSEDLTAKLWSLRLNGSGSLVCIQTFRNLHSASGKNIWSLAVHPSERLFVTGGADNGIASWNISEDLEGTPLIKETIANLEDILPTLATGAGKPIKDEPRKYITFGSRSFIVAMSSGWVLHCDLSQPDFKWQKIGFWPQAKNSSAMGAGKFWINGRCNHIVALGDNTGKLLFYTWHGSALTTTADPTDQDWNQVCDTRPSDILFSQHRNEAEPTIAYVAVTTFKPDAPIQLLKVNIDKPERPAIQQSWSLIPPDTFPFTTILVYCLEGRTFCVAGSRHGAFTLYSILGDSSTIKPLKTWRHIHDDESVTSLAFKSTPAQRIPETDHPIELSLTSTGRSGAHKSHKLLINTTTEQYDLVETNAVYPAAVPRVENYQKLSTNPDENNEIMYGFRGRDFILWNQTLGLEAASYDCEGGNRSWNFSFGVDEETGDEGLFVFTRSKKCYIVEFKRILRNPLLQIPFHGREVKALAISSNGIIATGAEDTIIRLSSLNTGTNVLVPLTFRKTHTTGLQDLVWSPCGGWLFSSGSVEEVYCWKINAEVNLQPGTVGMLREAVYEISTGNLPDLRVCGIDVAAVHDGDGHQYGFLVGMVRSDSSIKLALYDVAERRFITIAEGNYKTSCLLQIRFNLTAYGGILMLTAGTDGHVTIWDITEAMGDCGLSAKQVLASDSAVLSFNKPQVAALELAKLSSEQWILSQPIHQNSVKVLEILDRNDGEILMFTGGDDTAVSVSRILCQQNPGKPSTNIVGTTTKLLERAHASAVTAITISSARSPNSNHTEQTIEFLSSGVDQQVKKWSIKFAEDLAIENVNLVEDTYVSVPDVSSLAMINGEDNTRRLVVGGVGIEVLEL</sequence>
<reference evidence="8 9" key="1">
    <citation type="submission" date="2019-10" db="EMBL/GenBank/DDBJ databases">
        <authorList>
            <person name="Palmer J.M."/>
        </authorList>
    </citation>
    <scope>NUCLEOTIDE SEQUENCE [LARGE SCALE GENOMIC DNA]</scope>
    <source>
        <strain evidence="8 9">TWF730</strain>
    </source>
</reference>
<evidence type="ECO:0000256" key="2">
    <source>
        <dbReference type="ARBA" id="ARBA00022490"/>
    </source>
</evidence>
<comment type="similarity">
    <text evidence="6">Belongs to the WD repeat WDR6 family.</text>
</comment>
<organism evidence="8 9">
    <name type="scientific">Orbilia blumenaviensis</name>
    <dbReference type="NCBI Taxonomy" id="1796055"/>
    <lineage>
        <taxon>Eukaryota</taxon>
        <taxon>Fungi</taxon>
        <taxon>Dikarya</taxon>
        <taxon>Ascomycota</taxon>
        <taxon>Pezizomycotina</taxon>
        <taxon>Orbiliomycetes</taxon>
        <taxon>Orbiliales</taxon>
        <taxon>Orbiliaceae</taxon>
        <taxon>Orbilia</taxon>
    </lineage>
</organism>
<dbReference type="SUPFAM" id="SSF50978">
    <property type="entry name" value="WD40 repeat-like"/>
    <property type="match status" value="2"/>
</dbReference>
<dbReference type="GO" id="GO:0005737">
    <property type="term" value="C:cytoplasm"/>
    <property type="evidence" value="ECO:0007669"/>
    <property type="project" value="UniProtKB-SubCell"/>
</dbReference>
<dbReference type="InterPro" id="IPR019775">
    <property type="entry name" value="WD40_repeat_CS"/>
</dbReference>
<evidence type="ECO:0000256" key="3">
    <source>
        <dbReference type="ARBA" id="ARBA00022574"/>
    </source>
</evidence>
<dbReference type="EMBL" id="JAVHNS010000007">
    <property type="protein sequence ID" value="KAK6349237.1"/>
    <property type="molecule type" value="Genomic_DNA"/>
</dbReference>
<keyword evidence="4" id="KW-0819">tRNA processing</keyword>
<dbReference type="InterPro" id="IPR001680">
    <property type="entry name" value="WD40_rpt"/>
</dbReference>
<comment type="subcellular location">
    <subcellularLocation>
        <location evidence="1">Cytoplasm</location>
    </subcellularLocation>
</comment>
<keyword evidence="5" id="KW-0677">Repeat</keyword>
<dbReference type="Pfam" id="PF00400">
    <property type="entry name" value="WD40"/>
    <property type="match status" value="2"/>
</dbReference>
<dbReference type="PROSITE" id="PS50294">
    <property type="entry name" value="WD_REPEATS_REGION"/>
    <property type="match status" value="1"/>
</dbReference>
<evidence type="ECO:0008006" key="10">
    <source>
        <dbReference type="Google" id="ProtNLM"/>
    </source>
</evidence>
<gene>
    <name evidence="8" type="ORF">TWF730_009989</name>
</gene>